<keyword evidence="3" id="KW-1185">Reference proteome</keyword>
<dbReference type="SUPFAM" id="SSF54518">
    <property type="entry name" value="Tubby C-terminal domain-like"/>
    <property type="match status" value="1"/>
</dbReference>
<dbReference type="EMBL" id="JAUHHV010000001">
    <property type="protein sequence ID" value="KAK1440467.1"/>
    <property type="molecule type" value="Genomic_DNA"/>
</dbReference>
<evidence type="ECO:0000256" key="1">
    <source>
        <dbReference type="ARBA" id="ARBA00005437"/>
    </source>
</evidence>
<comment type="caution">
    <text evidence="2">The sequence shown here is derived from an EMBL/GenBank/DDBJ whole genome shotgun (WGS) entry which is preliminary data.</text>
</comment>
<dbReference type="Gene3D" id="2.40.160.200">
    <property type="entry name" value="LURP1-related"/>
    <property type="match status" value="1"/>
</dbReference>
<gene>
    <name evidence="2" type="ORF">QVD17_06294</name>
</gene>
<accession>A0AAD8LFD1</accession>
<protein>
    <submittedName>
        <fullName evidence="2">Uncharacterized protein</fullName>
    </submittedName>
</protein>
<dbReference type="Proteomes" id="UP001229421">
    <property type="component" value="Unassembled WGS sequence"/>
</dbReference>
<name>A0AAD8LFD1_TARER</name>
<reference evidence="2" key="1">
    <citation type="journal article" date="2023" name="bioRxiv">
        <title>Improved chromosome-level genome assembly for marigold (Tagetes erecta).</title>
        <authorList>
            <person name="Jiang F."/>
            <person name="Yuan L."/>
            <person name="Wang S."/>
            <person name="Wang H."/>
            <person name="Xu D."/>
            <person name="Wang A."/>
            <person name="Fan W."/>
        </authorList>
    </citation>
    <scope>NUCLEOTIDE SEQUENCE</scope>
    <source>
        <strain evidence="2">WSJ</strain>
        <tissue evidence="2">Leaf</tissue>
    </source>
</reference>
<sequence>MALASSSNAPVSVIGSEFTVPYAFDIIVDKSPGGEMIITDVNHKILLKVKSCDTSFHSERVLLTADDKVIVKLREKIMSEHNRWNVYRGDSKADENLIFSTKEKNWIQFKTSLQVFLANKTSGKDVCDFMIKGSWSKKNCQVYVGDNDSITIAQMHKKDESKKLKSEKNKFMVSINPNVDYAFVVALIAIIGAINTVNENTSAGILGEVIGAVVGS</sequence>
<organism evidence="2 3">
    <name type="scientific">Tagetes erecta</name>
    <name type="common">African marigold</name>
    <dbReference type="NCBI Taxonomy" id="13708"/>
    <lineage>
        <taxon>Eukaryota</taxon>
        <taxon>Viridiplantae</taxon>
        <taxon>Streptophyta</taxon>
        <taxon>Embryophyta</taxon>
        <taxon>Tracheophyta</taxon>
        <taxon>Spermatophyta</taxon>
        <taxon>Magnoliopsida</taxon>
        <taxon>eudicotyledons</taxon>
        <taxon>Gunneridae</taxon>
        <taxon>Pentapetalae</taxon>
        <taxon>asterids</taxon>
        <taxon>campanulids</taxon>
        <taxon>Asterales</taxon>
        <taxon>Asteraceae</taxon>
        <taxon>Asteroideae</taxon>
        <taxon>Heliantheae alliance</taxon>
        <taxon>Tageteae</taxon>
        <taxon>Tagetes</taxon>
    </lineage>
</organism>
<comment type="similarity">
    <text evidence="1">Belongs to the LOR family.</text>
</comment>
<evidence type="ECO:0000313" key="3">
    <source>
        <dbReference type="Proteomes" id="UP001229421"/>
    </source>
</evidence>
<dbReference type="AlphaFoldDB" id="A0AAD8LFD1"/>
<proteinExistence type="inferred from homology"/>
<dbReference type="InterPro" id="IPR038595">
    <property type="entry name" value="LOR_sf"/>
</dbReference>
<dbReference type="InterPro" id="IPR007612">
    <property type="entry name" value="LOR"/>
</dbReference>
<dbReference type="Pfam" id="PF04525">
    <property type="entry name" value="LOR"/>
    <property type="match status" value="1"/>
</dbReference>
<dbReference type="InterPro" id="IPR025659">
    <property type="entry name" value="Tubby-like_C"/>
</dbReference>
<dbReference type="PANTHER" id="PTHR31087:SF122">
    <property type="entry name" value="TUBBY-LIKE PROTEIN"/>
    <property type="match status" value="1"/>
</dbReference>
<evidence type="ECO:0000313" key="2">
    <source>
        <dbReference type="EMBL" id="KAK1440467.1"/>
    </source>
</evidence>
<dbReference type="PANTHER" id="PTHR31087">
    <property type="match status" value="1"/>
</dbReference>